<dbReference type="InterPro" id="IPR005149">
    <property type="entry name" value="Tscrpt_reg_PadR_N"/>
</dbReference>
<feature type="region of interest" description="Disordered" evidence="1">
    <location>
        <begin position="85"/>
        <end position="115"/>
    </location>
</feature>
<dbReference type="InterPro" id="IPR036390">
    <property type="entry name" value="WH_DNA-bd_sf"/>
</dbReference>
<accession>A0A8J4EDN0</accession>
<reference evidence="3" key="1">
    <citation type="submission" date="2021-01" db="EMBL/GenBank/DDBJ databases">
        <title>Whole genome shotgun sequence of Virgisporangium ochraceum NBRC 16418.</title>
        <authorList>
            <person name="Komaki H."/>
            <person name="Tamura T."/>
        </authorList>
    </citation>
    <scope>NUCLEOTIDE SEQUENCE</scope>
    <source>
        <strain evidence="3">NBRC 16418</strain>
    </source>
</reference>
<organism evidence="3 4">
    <name type="scientific">Virgisporangium ochraceum</name>
    <dbReference type="NCBI Taxonomy" id="65505"/>
    <lineage>
        <taxon>Bacteria</taxon>
        <taxon>Bacillati</taxon>
        <taxon>Actinomycetota</taxon>
        <taxon>Actinomycetes</taxon>
        <taxon>Micromonosporales</taxon>
        <taxon>Micromonosporaceae</taxon>
        <taxon>Virgisporangium</taxon>
    </lineage>
</organism>
<proteinExistence type="predicted"/>
<dbReference type="AlphaFoldDB" id="A0A8J4EDN0"/>
<feature type="compositionally biased region" description="Low complexity" evidence="1">
    <location>
        <begin position="101"/>
        <end position="115"/>
    </location>
</feature>
<dbReference type="PANTHER" id="PTHR33169">
    <property type="entry name" value="PADR-FAMILY TRANSCRIPTIONAL REGULATOR"/>
    <property type="match status" value="1"/>
</dbReference>
<evidence type="ECO:0000256" key="1">
    <source>
        <dbReference type="SAM" id="MobiDB-lite"/>
    </source>
</evidence>
<comment type="caution">
    <text evidence="3">The sequence shown here is derived from an EMBL/GenBank/DDBJ whole genome shotgun (WGS) entry which is preliminary data.</text>
</comment>
<feature type="domain" description="Transcription regulator PadR N-terminal" evidence="2">
    <location>
        <begin position="32"/>
        <end position="81"/>
    </location>
</feature>
<evidence type="ECO:0000313" key="3">
    <source>
        <dbReference type="EMBL" id="GIJ70871.1"/>
    </source>
</evidence>
<dbReference type="SUPFAM" id="SSF46785">
    <property type="entry name" value="Winged helix' DNA-binding domain"/>
    <property type="match status" value="1"/>
</dbReference>
<dbReference type="InterPro" id="IPR052509">
    <property type="entry name" value="Metal_resp_DNA-bind_regulator"/>
</dbReference>
<protein>
    <recommendedName>
        <fullName evidence="2">Transcription regulator PadR N-terminal domain-containing protein</fullName>
    </recommendedName>
</protein>
<sequence length="115" mass="12431">MRLTLQVQLTMRVLLGEPDGELYGLELVDATGLPPGTIYPIMARLEGAGWVTSRWEETGPEAMGRPRRRYYRLTADGVARAREALAASDARRRGRRGRRAVGGALPGDALPGGAS</sequence>
<dbReference type="InterPro" id="IPR011991">
    <property type="entry name" value="ArsR-like_HTH"/>
</dbReference>
<dbReference type="CDD" id="cd00090">
    <property type="entry name" value="HTH_ARSR"/>
    <property type="match status" value="1"/>
</dbReference>
<dbReference type="RefSeq" id="WP_203930766.1">
    <property type="nucleotide sequence ID" value="NZ_BOPH01000083.1"/>
</dbReference>
<evidence type="ECO:0000313" key="4">
    <source>
        <dbReference type="Proteomes" id="UP000635606"/>
    </source>
</evidence>
<name>A0A8J4EDN0_9ACTN</name>
<keyword evidence="4" id="KW-1185">Reference proteome</keyword>
<dbReference type="Proteomes" id="UP000635606">
    <property type="component" value="Unassembled WGS sequence"/>
</dbReference>
<gene>
    <name evidence="3" type="ORF">Voc01_057880</name>
</gene>
<dbReference type="EMBL" id="BOPH01000083">
    <property type="protein sequence ID" value="GIJ70871.1"/>
    <property type="molecule type" value="Genomic_DNA"/>
</dbReference>
<dbReference type="InterPro" id="IPR036388">
    <property type="entry name" value="WH-like_DNA-bd_sf"/>
</dbReference>
<dbReference type="Pfam" id="PF03551">
    <property type="entry name" value="PadR"/>
    <property type="match status" value="1"/>
</dbReference>
<dbReference type="Gene3D" id="1.10.10.10">
    <property type="entry name" value="Winged helix-like DNA-binding domain superfamily/Winged helix DNA-binding domain"/>
    <property type="match status" value="1"/>
</dbReference>
<dbReference type="PANTHER" id="PTHR33169:SF14">
    <property type="entry name" value="TRANSCRIPTIONAL REGULATOR RV3488"/>
    <property type="match status" value="1"/>
</dbReference>
<evidence type="ECO:0000259" key="2">
    <source>
        <dbReference type="Pfam" id="PF03551"/>
    </source>
</evidence>